<evidence type="ECO:0000256" key="3">
    <source>
        <dbReference type="ARBA" id="ARBA00022679"/>
    </source>
</evidence>
<dbReference type="Gene3D" id="3.40.50.150">
    <property type="entry name" value="Vaccinia Virus protein VP39"/>
    <property type="match status" value="2"/>
</dbReference>
<dbReference type="PANTHER" id="PTHR44942:SF4">
    <property type="entry name" value="METHYLTRANSFERASE TYPE 11 DOMAIN-CONTAINING PROTEIN"/>
    <property type="match status" value="1"/>
</dbReference>
<keyword evidence="3" id="KW-0808">Transferase</keyword>
<dbReference type="CDD" id="cd02440">
    <property type="entry name" value="AdoMet_MTases"/>
    <property type="match status" value="1"/>
</dbReference>
<accession>A0AAN7BNM1</accession>
<reference evidence="5" key="2">
    <citation type="submission" date="2023-05" db="EMBL/GenBank/DDBJ databases">
        <authorList>
            <consortium name="Lawrence Berkeley National Laboratory"/>
            <person name="Steindorff A."/>
            <person name="Hensen N."/>
            <person name="Bonometti L."/>
            <person name="Westerberg I."/>
            <person name="Brannstrom I.O."/>
            <person name="Guillou S."/>
            <person name="Cros-Aarteil S."/>
            <person name="Calhoun S."/>
            <person name="Haridas S."/>
            <person name="Kuo A."/>
            <person name="Mondo S."/>
            <person name="Pangilinan J."/>
            <person name="Riley R."/>
            <person name="Labutti K."/>
            <person name="Andreopoulos B."/>
            <person name="Lipzen A."/>
            <person name="Chen C."/>
            <person name="Yanf M."/>
            <person name="Daum C."/>
            <person name="Ng V."/>
            <person name="Clum A."/>
            <person name="Ohm R."/>
            <person name="Martin F."/>
            <person name="Silar P."/>
            <person name="Natvig D."/>
            <person name="Lalanne C."/>
            <person name="Gautier V."/>
            <person name="Ament-Velasquez S.L."/>
            <person name="Kruys A."/>
            <person name="Hutchinson M.I."/>
            <person name="Powell A.J."/>
            <person name="Barry K."/>
            <person name="Miller A.N."/>
            <person name="Grigoriev I.V."/>
            <person name="Debuchy R."/>
            <person name="Gladieux P."/>
            <person name="Thoren M.H."/>
            <person name="Johannesson H."/>
        </authorList>
    </citation>
    <scope>NUCLEOTIDE SEQUENCE</scope>
    <source>
        <strain evidence="5">CBS 990.96</strain>
    </source>
</reference>
<dbReference type="EMBL" id="MU865343">
    <property type="protein sequence ID" value="KAK4226695.1"/>
    <property type="molecule type" value="Genomic_DNA"/>
</dbReference>
<dbReference type="InterPro" id="IPR029063">
    <property type="entry name" value="SAM-dependent_MTases_sf"/>
</dbReference>
<comment type="caution">
    <text evidence="5">The sequence shown here is derived from an EMBL/GenBank/DDBJ whole genome shotgun (WGS) entry which is preliminary data.</text>
</comment>
<protein>
    <submittedName>
        <fullName evidence="5">S-adenosylmethionine-dependent methyltransferase CRG1</fullName>
    </submittedName>
</protein>
<sequence length="110" mass="12000">MTLFTGETVSSNYADFRPTYPQSLYDLILTYHGPSPRDTFLDLGTVDPSPGMISRAEQLTSQLPSNNIILHESPAESLPFIPSSSADLVVSGEAAHWLTTPNYGLNSQEL</sequence>
<dbReference type="Proteomes" id="UP001301958">
    <property type="component" value="Unassembled WGS sequence"/>
</dbReference>
<keyword evidence="2 5" id="KW-0489">Methyltransferase</keyword>
<evidence type="ECO:0000259" key="4">
    <source>
        <dbReference type="Pfam" id="PF08241"/>
    </source>
</evidence>
<dbReference type="PANTHER" id="PTHR44942">
    <property type="entry name" value="METHYLTRANSF_11 DOMAIN-CONTAINING PROTEIN"/>
    <property type="match status" value="1"/>
</dbReference>
<dbReference type="GO" id="GO:0008757">
    <property type="term" value="F:S-adenosylmethionine-dependent methyltransferase activity"/>
    <property type="evidence" value="ECO:0007669"/>
    <property type="project" value="InterPro"/>
</dbReference>
<dbReference type="AlphaFoldDB" id="A0AAN7BNM1"/>
<proteinExistence type="inferred from homology"/>
<comment type="similarity">
    <text evidence="1">Belongs to the methyltransferase superfamily.</text>
</comment>
<dbReference type="InterPro" id="IPR013216">
    <property type="entry name" value="Methyltransf_11"/>
</dbReference>
<evidence type="ECO:0000313" key="5">
    <source>
        <dbReference type="EMBL" id="KAK4226695.1"/>
    </source>
</evidence>
<dbReference type="Pfam" id="PF08241">
    <property type="entry name" value="Methyltransf_11"/>
    <property type="match status" value="1"/>
</dbReference>
<feature type="domain" description="Methyltransferase type 11" evidence="4">
    <location>
        <begin position="45"/>
        <end position="102"/>
    </location>
</feature>
<evidence type="ECO:0000256" key="1">
    <source>
        <dbReference type="ARBA" id="ARBA00008361"/>
    </source>
</evidence>
<evidence type="ECO:0000256" key="2">
    <source>
        <dbReference type="ARBA" id="ARBA00022603"/>
    </source>
</evidence>
<reference evidence="5" key="1">
    <citation type="journal article" date="2023" name="Mol. Phylogenet. Evol.">
        <title>Genome-scale phylogeny and comparative genomics of the fungal order Sordariales.</title>
        <authorList>
            <person name="Hensen N."/>
            <person name="Bonometti L."/>
            <person name="Westerberg I."/>
            <person name="Brannstrom I.O."/>
            <person name="Guillou S."/>
            <person name="Cros-Aarteil S."/>
            <person name="Calhoun S."/>
            <person name="Haridas S."/>
            <person name="Kuo A."/>
            <person name="Mondo S."/>
            <person name="Pangilinan J."/>
            <person name="Riley R."/>
            <person name="LaButti K."/>
            <person name="Andreopoulos B."/>
            <person name="Lipzen A."/>
            <person name="Chen C."/>
            <person name="Yan M."/>
            <person name="Daum C."/>
            <person name="Ng V."/>
            <person name="Clum A."/>
            <person name="Steindorff A."/>
            <person name="Ohm R.A."/>
            <person name="Martin F."/>
            <person name="Silar P."/>
            <person name="Natvig D.O."/>
            <person name="Lalanne C."/>
            <person name="Gautier V."/>
            <person name="Ament-Velasquez S.L."/>
            <person name="Kruys A."/>
            <person name="Hutchinson M.I."/>
            <person name="Powell A.J."/>
            <person name="Barry K."/>
            <person name="Miller A.N."/>
            <person name="Grigoriev I.V."/>
            <person name="Debuchy R."/>
            <person name="Gladieux P."/>
            <person name="Hiltunen Thoren M."/>
            <person name="Johannesson H."/>
        </authorList>
    </citation>
    <scope>NUCLEOTIDE SEQUENCE</scope>
    <source>
        <strain evidence="5">CBS 990.96</strain>
    </source>
</reference>
<keyword evidence="6" id="KW-1185">Reference proteome</keyword>
<evidence type="ECO:0000313" key="6">
    <source>
        <dbReference type="Proteomes" id="UP001301958"/>
    </source>
</evidence>
<gene>
    <name evidence="5" type="ORF">QBC38DRAFT_455941</name>
</gene>
<name>A0AAN7BNM1_9PEZI</name>
<dbReference type="SUPFAM" id="SSF53335">
    <property type="entry name" value="S-adenosyl-L-methionine-dependent methyltransferases"/>
    <property type="match status" value="1"/>
</dbReference>
<organism evidence="5 6">
    <name type="scientific">Podospora fimiseda</name>
    <dbReference type="NCBI Taxonomy" id="252190"/>
    <lineage>
        <taxon>Eukaryota</taxon>
        <taxon>Fungi</taxon>
        <taxon>Dikarya</taxon>
        <taxon>Ascomycota</taxon>
        <taxon>Pezizomycotina</taxon>
        <taxon>Sordariomycetes</taxon>
        <taxon>Sordariomycetidae</taxon>
        <taxon>Sordariales</taxon>
        <taxon>Podosporaceae</taxon>
        <taxon>Podospora</taxon>
    </lineage>
</organism>
<dbReference type="GO" id="GO:0032259">
    <property type="term" value="P:methylation"/>
    <property type="evidence" value="ECO:0007669"/>
    <property type="project" value="UniProtKB-KW"/>
</dbReference>
<dbReference type="InterPro" id="IPR051052">
    <property type="entry name" value="Diverse_substrate_MTase"/>
</dbReference>